<sequence>MSNNVKTLHFSLAPVQGFIGQARRTRDLWAGSFLLSWLSAQAMTKLVELNGTMDFPNIENDPLYKAIRGCGDPYIATLPNRFKATVPVGFDANQLSEKINSEWKKLADTVFKKFIKPNLTHGNETEAIWNRQIDNFWEVQWVVVEQGKENALDKRKNWRSQCLTVEGGEHCTTMGDYQELSGQKKGEQDNFWQKVRENTSNIDNKNGTNAGADYLNLRPNERLCAIAFVKRFFVRLSKEKLRATIGWVPGYDKDKDQGNEDEYYRPLANFPSTTYMAAIPWLESIKRINEEKLKDYYGDVEKIVLKSNLNKLSGERPTELNCITTKGENNKWSNLDGNLFNQTALMNWRATKLSDDEAYYDKKTIKDPDEVNRADILSKLKKIGGNNLSASSNFYALLLMDGDNLGKLLSNSPEQAKTVSNCLADFSQGVDDIVKEHCGVTIYAGGDDVLALVPIHRVICCAQALNNTYQALFRNPDISATISAATISAAIIFSHFHNPLTEVMDQARHQLDDIAKDKNDRNSIAMAIMKPGNLSAQWVNEWDVDLLTTFDLVANALRSNELPQGFFYKISGRYQHILEQNNDKEFFKAVVTAELVKSKGSKENIGLVDDIYKLCQGNNINKNMLQLSALYFARFLAVEDKSKEES</sequence>
<comment type="caution">
    <text evidence="4">The sequence shown here is derived from an EMBL/GenBank/DDBJ whole genome shotgun (WGS) entry which is preliminary data.</text>
</comment>
<gene>
    <name evidence="4" type="ORF">BGC33_07790</name>
</gene>
<evidence type="ECO:0000256" key="1">
    <source>
        <dbReference type="ARBA" id="ARBA00022741"/>
    </source>
</evidence>
<keyword evidence="1" id="KW-0547">Nucleotide-binding</keyword>
<evidence type="ECO:0000313" key="5">
    <source>
        <dbReference type="Proteomes" id="UP000182798"/>
    </source>
</evidence>
<dbReference type="Proteomes" id="UP000182798">
    <property type="component" value="Unassembled WGS sequence"/>
</dbReference>
<dbReference type="InterPro" id="IPR024615">
    <property type="entry name" value="CRISPR-assoc_Cmr2_N"/>
</dbReference>
<feature type="domain" description="GGDEF" evidence="3">
    <location>
        <begin position="393"/>
        <end position="529"/>
    </location>
</feature>
<dbReference type="RefSeq" id="WP_071565384.1">
    <property type="nucleotide sequence ID" value="NZ_MIQH01001227.1"/>
</dbReference>
<dbReference type="InterPro" id="IPR054767">
    <property type="entry name" value="Cas10-Cmr2_palm2"/>
</dbReference>
<name>A0A1J5U5N1_9GAMM</name>
<keyword evidence="2" id="KW-0051">Antiviral defense</keyword>
<dbReference type="EMBL" id="MIQH01001227">
    <property type="protein sequence ID" value="OIR23696.1"/>
    <property type="molecule type" value="Genomic_DNA"/>
</dbReference>
<dbReference type="InterPro" id="IPR013407">
    <property type="entry name" value="CRISPR-assoc_prot_Cmr2"/>
</dbReference>
<dbReference type="Pfam" id="PF22335">
    <property type="entry name" value="Cas10-Cmr2_palm2"/>
    <property type="match status" value="1"/>
</dbReference>
<dbReference type="Gene3D" id="3.30.70.270">
    <property type="match status" value="1"/>
</dbReference>
<accession>A0A1J5U5N1</accession>
<dbReference type="InterPro" id="IPR038242">
    <property type="entry name" value="Cmr2_N"/>
</dbReference>
<evidence type="ECO:0000256" key="2">
    <source>
        <dbReference type="ARBA" id="ARBA00023118"/>
    </source>
</evidence>
<dbReference type="GO" id="GO:0000166">
    <property type="term" value="F:nucleotide binding"/>
    <property type="evidence" value="ECO:0007669"/>
    <property type="project" value="UniProtKB-KW"/>
</dbReference>
<dbReference type="GO" id="GO:0051607">
    <property type="term" value="P:defense response to virus"/>
    <property type="evidence" value="ECO:0007669"/>
    <property type="project" value="UniProtKB-KW"/>
</dbReference>
<dbReference type="PROSITE" id="PS50887">
    <property type="entry name" value="GGDEF"/>
    <property type="match status" value="1"/>
</dbReference>
<dbReference type="InterPro" id="IPR000160">
    <property type="entry name" value="GGDEF_dom"/>
</dbReference>
<dbReference type="AlphaFoldDB" id="A0A1J5U5N1"/>
<dbReference type="NCBIfam" id="TIGR02577">
    <property type="entry name" value="cas_TM1794_Cmr2"/>
    <property type="match status" value="1"/>
</dbReference>
<dbReference type="OrthoDB" id="9758700at2"/>
<evidence type="ECO:0000259" key="3">
    <source>
        <dbReference type="PROSITE" id="PS50887"/>
    </source>
</evidence>
<evidence type="ECO:0000313" key="4">
    <source>
        <dbReference type="EMBL" id="OIR23696.1"/>
    </source>
</evidence>
<protein>
    <submittedName>
        <fullName evidence="4">Type III-B CRISPR-associated protein Cas10/Cmr2</fullName>
    </submittedName>
</protein>
<dbReference type="Gene3D" id="3.30.70.2220">
    <property type="entry name" value="CRISPR-Cas system, Cmr2 subunit, D1 domain, cysteine cluster"/>
    <property type="match status" value="1"/>
</dbReference>
<reference evidence="5" key="1">
    <citation type="submission" date="2016-09" db="EMBL/GenBank/DDBJ databases">
        <title>Genome Sequence of Bathymodiolus thermophilus sulfur-oxidizing gill endosymbiont.</title>
        <authorList>
            <person name="Ponnudurai R."/>
            <person name="Kleiner M."/>
            <person name="Sayavedra L."/>
            <person name="Thuermer A."/>
            <person name="Felbeck H."/>
            <person name="Schlueter R."/>
            <person name="Schweder T."/>
            <person name="Markert S."/>
        </authorList>
    </citation>
    <scope>NUCLEOTIDE SEQUENCE [LARGE SCALE GENOMIC DNA]</scope>
    <source>
        <strain evidence="5">BAT/CrabSpa'14</strain>
    </source>
</reference>
<organism evidence="4 5">
    <name type="scientific">Bathymodiolus thermophilus thioautotrophic gill symbiont</name>
    <dbReference type="NCBI Taxonomy" id="2360"/>
    <lineage>
        <taxon>Bacteria</taxon>
        <taxon>Pseudomonadati</taxon>
        <taxon>Pseudomonadota</taxon>
        <taxon>Gammaproteobacteria</taxon>
        <taxon>sulfur-oxidizing symbionts</taxon>
    </lineage>
</organism>
<dbReference type="Pfam" id="PF12469">
    <property type="entry name" value="Cmr2_N"/>
    <property type="match status" value="1"/>
</dbReference>
<proteinExistence type="predicted"/>
<dbReference type="InterPro" id="IPR043128">
    <property type="entry name" value="Rev_trsase/Diguanyl_cyclase"/>
</dbReference>